<evidence type="ECO:0000313" key="2">
    <source>
        <dbReference type="Proteomes" id="UP000692954"/>
    </source>
</evidence>
<organism evidence="1 2">
    <name type="scientific">Paramecium sonneborni</name>
    <dbReference type="NCBI Taxonomy" id="65129"/>
    <lineage>
        <taxon>Eukaryota</taxon>
        <taxon>Sar</taxon>
        <taxon>Alveolata</taxon>
        <taxon>Ciliophora</taxon>
        <taxon>Intramacronucleata</taxon>
        <taxon>Oligohymenophorea</taxon>
        <taxon>Peniculida</taxon>
        <taxon>Parameciidae</taxon>
        <taxon>Paramecium</taxon>
    </lineage>
</organism>
<reference evidence="1" key="1">
    <citation type="submission" date="2021-01" db="EMBL/GenBank/DDBJ databases">
        <authorList>
            <consortium name="Genoscope - CEA"/>
            <person name="William W."/>
        </authorList>
    </citation>
    <scope>NUCLEOTIDE SEQUENCE</scope>
</reference>
<dbReference type="Proteomes" id="UP000692954">
    <property type="component" value="Unassembled WGS sequence"/>
</dbReference>
<name>A0A8S1PTN1_9CILI</name>
<evidence type="ECO:0000313" key="1">
    <source>
        <dbReference type="EMBL" id="CAD8105949.1"/>
    </source>
</evidence>
<proteinExistence type="predicted"/>
<protein>
    <submittedName>
        <fullName evidence="1">Uncharacterized protein</fullName>
    </submittedName>
</protein>
<comment type="caution">
    <text evidence="1">The sequence shown here is derived from an EMBL/GenBank/DDBJ whole genome shotgun (WGS) entry which is preliminary data.</text>
</comment>
<sequence length="432" mass="50751">MQNYKCRFCTNERQCLYASIDQISKKGDLVQTMNISLYYKHGQSQNYYFSRSINQILRKAKHSIYVKVEDYKILDTQEEYLKQIYYMPNCQLQLKQLIQYYKFSIDHPMLYFQELKAIILKYISSRSQVEYQWAINQIDKEAKKEGGMSPKKSKQKSTPLNKQELSCFLKELNETQKSTTFLQLLTNVEADRAVEKDWQKQFTQSLVEQDLTKAMQFSTFLQQKELQNPKESIIKENATSRTVYLGNMKKQLNLQIGTPRKTSNVITNNFSTGCSTHVHSNVNIQIQNNQVNQINQNNGGVSTIQSNNKIINPNLHFFNHNHNHQIRSSNSQNIINHNFVTKTNIVNSSNSNTLKPQTVYKMQPLRLMEVPKLKIKLNHQDPKSERKYDKIRENRIDCFTQRIKTQLDESNTARLSVNPKTVVIKRRQNFQH</sequence>
<dbReference type="AlphaFoldDB" id="A0A8S1PTN1"/>
<dbReference type="OrthoDB" id="300888at2759"/>
<dbReference type="EMBL" id="CAJJDN010000085">
    <property type="protein sequence ID" value="CAD8105949.1"/>
    <property type="molecule type" value="Genomic_DNA"/>
</dbReference>
<accession>A0A8S1PTN1</accession>
<gene>
    <name evidence="1" type="ORF">PSON_ATCC_30995.1.T0850199</name>
</gene>
<keyword evidence="2" id="KW-1185">Reference proteome</keyword>